<dbReference type="PANTHER" id="PTHR33993">
    <property type="entry name" value="GLYOXALASE-RELATED"/>
    <property type="match status" value="1"/>
</dbReference>
<feature type="domain" description="VOC" evidence="1">
    <location>
        <begin position="138"/>
        <end position="250"/>
    </location>
</feature>
<dbReference type="PANTHER" id="PTHR33993:SF14">
    <property type="entry name" value="GB|AAF24581.1"/>
    <property type="match status" value="1"/>
</dbReference>
<dbReference type="RefSeq" id="WP_072846284.1">
    <property type="nucleotide sequence ID" value="NZ_FNAB01000013.1"/>
</dbReference>
<reference evidence="2 3" key="1">
    <citation type="submission" date="2016-10" db="EMBL/GenBank/DDBJ databases">
        <authorList>
            <person name="de Groot N.N."/>
        </authorList>
    </citation>
    <scope>NUCLEOTIDE SEQUENCE [LARGE SCALE GENOMIC DNA]</scope>
    <source>
        <strain evidence="2 3">JCM 11308</strain>
    </source>
</reference>
<proteinExistence type="predicted"/>
<dbReference type="InterPro" id="IPR041581">
    <property type="entry name" value="Glyoxalase_6"/>
</dbReference>
<dbReference type="EMBL" id="FNAB01000013">
    <property type="protein sequence ID" value="SDE27156.1"/>
    <property type="molecule type" value="Genomic_DNA"/>
</dbReference>
<protein>
    <recommendedName>
        <fullName evidence="1">VOC domain-containing protein</fullName>
    </recommendedName>
</protein>
<dbReference type="Gene3D" id="3.10.180.10">
    <property type="entry name" value="2,3-Dihydroxybiphenyl 1,2-Dioxygenase, domain 1"/>
    <property type="match status" value="2"/>
</dbReference>
<sequence length="252" mass="26367">MKITEAELGAPCWAELATTDVPAAGSFYGALLGWRAETDPRPEAGGYTMMKLGEDPVAAASPQYQEGQPVAWTMSVAVADADATAKSARDAGGAVLMEPMDIFDQGRFAVLADPTGAVFSVWQAREFYGATRLNETGALCWVELRTPEPAAAQAFYTTVFGWSVNPGDGYTQWGIAGQDFGGMMEMGADFPAGIPPHWALYFGVDDVDATVAQAAELGGAVHVPGTDIPGTGRFAVLTDPQGGAFAVYTPLA</sequence>
<dbReference type="AlphaFoldDB" id="A0A1G7BL25"/>
<keyword evidence="3" id="KW-1185">Reference proteome</keyword>
<evidence type="ECO:0000313" key="2">
    <source>
        <dbReference type="EMBL" id="SDE27156.1"/>
    </source>
</evidence>
<name>A0A1G7BL25_9NOCA</name>
<evidence type="ECO:0000313" key="3">
    <source>
        <dbReference type="Proteomes" id="UP000199417"/>
    </source>
</evidence>
<evidence type="ECO:0000259" key="1">
    <source>
        <dbReference type="PROSITE" id="PS51819"/>
    </source>
</evidence>
<dbReference type="InterPro" id="IPR052164">
    <property type="entry name" value="Anthracycline_SecMetBiosynth"/>
</dbReference>
<gene>
    <name evidence="2" type="ORF">SAMN05444580_11368</name>
</gene>
<dbReference type="Proteomes" id="UP000199417">
    <property type="component" value="Unassembled WGS sequence"/>
</dbReference>
<dbReference type="InterPro" id="IPR037523">
    <property type="entry name" value="VOC_core"/>
</dbReference>
<dbReference type="STRING" id="168276.SAMN05444580_11368"/>
<dbReference type="PROSITE" id="PS51819">
    <property type="entry name" value="VOC"/>
    <property type="match status" value="2"/>
</dbReference>
<accession>A0A1G7BL25</accession>
<dbReference type="InterPro" id="IPR029068">
    <property type="entry name" value="Glyas_Bleomycin-R_OHBP_Dase"/>
</dbReference>
<feature type="domain" description="VOC" evidence="1">
    <location>
        <begin position="10"/>
        <end position="124"/>
    </location>
</feature>
<dbReference type="SUPFAM" id="SSF54593">
    <property type="entry name" value="Glyoxalase/Bleomycin resistance protein/Dihydroxybiphenyl dioxygenase"/>
    <property type="match status" value="2"/>
</dbReference>
<organism evidence="2 3">
    <name type="scientific">Rhodococcus tukisamuensis</name>
    <dbReference type="NCBI Taxonomy" id="168276"/>
    <lineage>
        <taxon>Bacteria</taxon>
        <taxon>Bacillati</taxon>
        <taxon>Actinomycetota</taxon>
        <taxon>Actinomycetes</taxon>
        <taxon>Mycobacteriales</taxon>
        <taxon>Nocardiaceae</taxon>
        <taxon>Rhodococcus</taxon>
    </lineage>
</organism>
<dbReference type="CDD" id="cd07247">
    <property type="entry name" value="SgaA_N_like"/>
    <property type="match status" value="2"/>
</dbReference>
<dbReference type="Pfam" id="PF18029">
    <property type="entry name" value="Glyoxalase_6"/>
    <property type="match status" value="2"/>
</dbReference>